<dbReference type="EMBL" id="CAJRAF010000002">
    <property type="protein sequence ID" value="CAG5004952.1"/>
    <property type="molecule type" value="Genomic_DNA"/>
</dbReference>
<dbReference type="GO" id="GO:0030288">
    <property type="term" value="C:outer membrane-bounded periplasmic space"/>
    <property type="evidence" value="ECO:0007669"/>
    <property type="project" value="InterPro"/>
</dbReference>
<keyword evidence="4" id="KW-0564">Palmitate</keyword>
<comment type="caution">
    <text evidence="7">The sequence shown here is derived from an EMBL/GenBank/DDBJ whole genome shotgun (WGS) entry which is preliminary data.</text>
</comment>
<organism evidence="7 8">
    <name type="scientific">Dyadobacter helix</name>
    <dbReference type="NCBI Taxonomy" id="2822344"/>
    <lineage>
        <taxon>Bacteria</taxon>
        <taxon>Pseudomonadati</taxon>
        <taxon>Bacteroidota</taxon>
        <taxon>Cytophagia</taxon>
        <taxon>Cytophagales</taxon>
        <taxon>Spirosomataceae</taxon>
        <taxon>Dyadobacter</taxon>
    </lineage>
</organism>
<feature type="signal peptide" evidence="6">
    <location>
        <begin position="1"/>
        <end position="23"/>
    </location>
</feature>
<dbReference type="AlphaFoldDB" id="A0A916JE55"/>
<keyword evidence="5" id="KW-0449">Lipoprotein</keyword>
<dbReference type="Proteomes" id="UP000680038">
    <property type="component" value="Unassembled WGS sequence"/>
</dbReference>
<keyword evidence="8" id="KW-1185">Reference proteome</keyword>
<proteinExistence type="predicted"/>
<feature type="chain" id="PRO_5037709452" description="Curli production assembly/transport component CsgG" evidence="6">
    <location>
        <begin position="24"/>
        <end position="197"/>
    </location>
</feature>
<dbReference type="PANTHER" id="PTHR41164">
    <property type="entry name" value="CURLI PRODUCTION ASSEMBLY/TRANSPORT COMPONENT CSGG"/>
    <property type="match status" value="1"/>
</dbReference>
<keyword evidence="3" id="KW-0472">Membrane</keyword>
<evidence type="ECO:0000256" key="1">
    <source>
        <dbReference type="ARBA" id="ARBA00022475"/>
    </source>
</evidence>
<protein>
    <recommendedName>
        <fullName evidence="9">Curli production assembly/transport component CsgG</fullName>
    </recommendedName>
</protein>
<evidence type="ECO:0008006" key="9">
    <source>
        <dbReference type="Google" id="ProtNLM"/>
    </source>
</evidence>
<accession>A0A916JE55</accession>
<name>A0A916JE55_9BACT</name>
<dbReference type="InterPro" id="IPR005534">
    <property type="entry name" value="Curli_assmbl/transp-comp_CsgG"/>
</dbReference>
<dbReference type="PANTHER" id="PTHR41164:SF1">
    <property type="entry name" value="CURLI PRODUCTION ASSEMBLY_TRANSPORT COMPONENT CSGG"/>
    <property type="match status" value="1"/>
</dbReference>
<evidence type="ECO:0000256" key="5">
    <source>
        <dbReference type="ARBA" id="ARBA00023288"/>
    </source>
</evidence>
<sequence length="197" mass="21105">MKNNILMLRLLLFFLVVSSPCWSQKDPKVTMEKIAEKCKDLPRDKRVTVKVARFNVSTRAAQANATFGDELATMLTSAIQQTNCFRVLEMNRNIGDATGEMAFAQDGFTNGSGPEAGQQLGAQLIVTGEVTDYSEGKSSTTVAVVSVGGNKATVGFTLKLLNPQTGEVLFSRDINMTGSSSGFTGFKFAGIQTVGTT</sequence>
<evidence type="ECO:0000256" key="3">
    <source>
        <dbReference type="ARBA" id="ARBA00023136"/>
    </source>
</evidence>
<reference evidence="7" key="1">
    <citation type="submission" date="2021-04" db="EMBL/GenBank/DDBJ databases">
        <authorList>
            <person name="Rodrigo-Torres L."/>
            <person name="Arahal R. D."/>
            <person name="Lucena T."/>
        </authorList>
    </citation>
    <scope>NUCLEOTIDE SEQUENCE</scope>
    <source>
        <strain evidence="7">CECT 9275</strain>
    </source>
</reference>
<evidence type="ECO:0000256" key="4">
    <source>
        <dbReference type="ARBA" id="ARBA00023139"/>
    </source>
</evidence>
<keyword evidence="2 6" id="KW-0732">Signal</keyword>
<evidence type="ECO:0000256" key="2">
    <source>
        <dbReference type="ARBA" id="ARBA00022729"/>
    </source>
</evidence>
<dbReference type="Gene3D" id="3.40.50.10610">
    <property type="entry name" value="ABC-type transport auxiliary lipoprotein component"/>
    <property type="match status" value="1"/>
</dbReference>
<dbReference type="Pfam" id="PF03783">
    <property type="entry name" value="CsgG"/>
    <property type="match status" value="1"/>
</dbReference>
<keyword evidence="1" id="KW-1003">Cell membrane</keyword>
<evidence type="ECO:0000256" key="6">
    <source>
        <dbReference type="SAM" id="SignalP"/>
    </source>
</evidence>
<dbReference type="RefSeq" id="WP_215239977.1">
    <property type="nucleotide sequence ID" value="NZ_CAJRAF010000002.1"/>
</dbReference>
<gene>
    <name evidence="7" type="ORF">DYBT9275_03483</name>
</gene>
<evidence type="ECO:0000313" key="7">
    <source>
        <dbReference type="EMBL" id="CAG5004952.1"/>
    </source>
</evidence>
<evidence type="ECO:0000313" key="8">
    <source>
        <dbReference type="Proteomes" id="UP000680038"/>
    </source>
</evidence>